<dbReference type="Proteomes" id="UP000292957">
    <property type="component" value="Unassembled WGS sequence"/>
</dbReference>
<accession>A0A4Q9MJS9</accession>
<dbReference type="EMBL" id="ML143428">
    <property type="protein sequence ID" value="TBU27810.1"/>
    <property type="molecule type" value="Genomic_DNA"/>
</dbReference>
<organism evidence="1">
    <name type="scientific">Dichomitus squalens</name>
    <dbReference type="NCBI Taxonomy" id="114155"/>
    <lineage>
        <taxon>Eukaryota</taxon>
        <taxon>Fungi</taxon>
        <taxon>Dikarya</taxon>
        <taxon>Basidiomycota</taxon>
        <taxon>Agaricomycotina</taxon>
        <taxon>Agaricomycetes</taxon>
        <taxon>Polyporales</taxon>
        <taxon>Polyporaceae</taxon>
        <taxon>Dichomitus</taxon>
    </lineage>
</organism>
<proteinExistence type="predicted"/>
<dbReference type="AlphaFoldDB" id="A0A4Q9MJS9"/>
<gene>
    <name evidence="1" type="ORF">BD311DRAFT_739733</name>
</gene>
<evidence type="ECO:0000313" key="1">
    <source>
        <dbReference type="EMBL" id="TBU27810.1"/>
    </source>
</evidence>
<reference evidence="1" key="1">
    <citation type="submission" date="2019-01" db="EMBL/GenBank/DDBJ databases">
        <title>Draft genome sequences of three monokaryotic isolates of the white-rot basidiomycete fungus Dichomitus squalens.</title>
        <authorList>
            <consortium name="DOE Joint Genome Institute"/>
            <person name="Lopez S.C."/>
            <person name="Andreopoulos B."/>
            <person name="Pangilinan J."/>
            <person name="Lipzen A."/>
            <person name="Riley R."/>
            <person name="Ahrendt S."/>
            <person name="Ng V."/>
            <person name="Barry K."/>
            <person name="Daum C."/>
            <person name="Grigoriev I.V."/>
            <person name="Hilden K.S."/>
            <person name="Makela M.R."/>
            <person name="de Vries R.P."/>
        </authorList>
    </citation>
    <scope>NUCLEOTIDE SEQUENCE [LARGE SCALE GENOMIC DNA]</scope>
    <source>
        <strain evidence="1">OM18370.1</strain>
    </source>
</reference>
<protein>
    <submittedName>
        <fullName evidence="1">Uncharacterized protein</fullName>
    </submittedName>
</protein>
<sequence length="179" mass="19465">MTRASSAICVVQPASTGNKAFNTTRSNNHSAIHSPSRAVISPCVPDLDRILRNQLGPYPLLSLCVDLHLYRRLAQSHRVKCTCILDGVKNGRYSAVRGASLRVHRSSDRRVWLSFGDTIATVKSGHMPTSTAAALHIGLQSIGHFVHAHGSPLRPPVRDLQGILFVIPLFSFREAGVGQ</sequence>
<name>A0A4Q9MJS9_9APHY</name>